<accession>A0A918G3X8</accession>
<keyword evidence="3" id="KW-1185">Reference proteome</keyword>
<dbReference type="AlphaFoldDB" id="A0A918G3X8"/>
<feature type="signal peptide" evidence="1">
    <location>
        <begin position="1"/>
        <end position="28"/>
    </location>
</feature>
<proteinExistence type="predicted"/>
<reference evidence="2" key="1">
    <citation type="journal article" date="2014" name="Int. J. Syst. Evol. Microbiol.">
        <title>Complete genome sequence of Corynebacterium casei LMG S-19264T (=DSM 44701T), isolated from a smear-ripened cheese.</title>
        <authorList>
            <consortium name="US DOE Joint Genome Institute (JGI-PGF)"/>
            <person name="Walter F."/>
            <person name="Albersmeier A."/>
            <person name="Kalinowski J."/>
            <person name="Ruckert C."/>
        </authorList>
    </citation>
    <scope>NUCLEOTIDE SEQUENCE</scope>
    <source>
        <strain evidence="2">JCM 4386</strain>
    </source>
</reference>
<keyword evidence="1" id="KW-0732">Signal</keyword>
<evidence type="ECO:0000256" key="1">
    <source>
        <dbReference type="SAM" id="SignalP"/>
    </source>
</evidence>
<reference evidence="2" key="2">
    <citation type="submission" date="2020-09" db="EMBL/GenBank/DDBJ databases">
        <authorList>
            <person name="Sun Q."/>
            <person name="Ohkuma M."/>
        </authorList>
    </citation>
    <scope>NUCLEOTIDE SEQUENCE</scope>
    <source>
        <strain evidence="2">JCM 4386</strain>
    </source>
</reference>
<evidence type="ECO:0008006" key="4">
    <source>
        <dbReference type="Google" id="ProtNLM"/>
    </source>
</evidence>
<sequence>MRKIASTLITTAVVAGGIVGGVAAPASAACAPNPGTGYHITNKSTVSTPTNLHSDWMYDNLGGNLTYNHSATATVSASGTAGVEAEAGVIFAKASTSFSVTVGKSWSKSNSWTYSIPAKNKAGKTKVRMTMFHESKKFKATKFTYYYDGHCKYHESTKWAKWFTAPVKKDANVWGLEWK</sequence>
<evidence type="ECO:0000313" key="2">
    <source>
        <dbReference type="EMBL" id="GGS15892.1"/>
    </source>
</evidence>
<dbReference type="PROSITE" id="PS51257">
    <property type="entry name" value="PROKAR_LIPOPROTEIN"/>
    <property type="match status" value="1"/>
</dbReference>
<feature type="chain" id="PRO_5037962812" description="Lipoprotein" evidence="1">
    <location>
        <begin position="29"/>
        <end position="179"/>
    </location>
</feature>
<organism evidence="2 3">
    <name type="scientific">Streptomyces humidus</name>
    <dbReference type="NCBI Taxonomy" id="52259"/>
    <lineage>
        <taxon>Bacteria</taxon>
        <taxon>Bacillati</taxon>
        <taxon>Actinomycetota</taxon>
        <taxon>Actinomycetes</taxon>
        <taxon>Kitasatosporales</taxon>
        <taxon>Streptomycetaceae</taxon>
        <taxon>Streptomyces</taxon>
    </lineage>
</organism>
<dbReference type="Proteomes" id="UP000606194">
    <property type="component" value="Unassembled WGS sequence"/>
</dbReference>
<evidence type="ECO:0000313" key="3">
    <source>
        <dbReference type="Proteomes" id="UP000606194"/>
    </source>
</evidence>
<name>A0A918G3X8_9ACTN</name>
<comment type="caution">
    <text evidence="2">The sequence shown here is derived from an EMBL/GenBank/DDBJ whole genome shotgun (WGS) entry which is preliminary data.</text>
</comment>
<dbReference type="EMBL" id="BMTL01000032">
    <property type="protein sequence ID" value="GGS15892.1"/>
    <property type="molecule type" value="Genomic_DNA"/>
</dbReference>
<protein>
    <recommendedName>
        <fullName evidence="4">Lipoprotein</fullName>
    </recommendedName>
</protein>
<gene>
    <name evidence="2" type="ORF">GCM10010269_63870</name>
</gene>
<dbReference type="RefSeq" id="WP_190152820.1">
    <property type="nucleotide sequence ID" value="NZ_BMTL01000032.1"/>
</dbReference>